<dbReference type="AlphaFoldDB" id="A0A5J9W4F0"/>
<name>A0A5J9W4F0_9POAL</name>
<dbReference type="Gramene" id="TVU42821">
    <property type="protein sequence ID" value="TVU42821"/>
    <property type="gene ID" value="EJB05_09244"/>
</dbReference>
<evidence type="ECO:0000313" key="1">
    <source>
        <dbReference type="EMBL" id="TVU42821.1"/>
    </source>
</evidence>
<organism evidence="1 2">
    <name type="scientific">Eragrostis curvula</name>
    <name type="common">weeping love grass</name>
    <dbReference type="NCBI Taxonomy" id="38414"/>
    <lineage>
        <taxon>Eukaryota</taxon>
        <taxon>Viridiplantae</taxon>
        <taxon>Streptophyta</taxon>
        <taxon>Embryophyta</taxon>
        <taxon>Tracheophyta</taxon>
        <taxon>Spermatophyta</taxon>
        <taxon>Magnoliopsida</taxon>
        <taxon>Liliopsida</taxon>
        <taxon>Poales</taxon>
        <taxon>Poaceae</taxon>
        <taxon>PACMAD clade</taxon>
        <taxon>Chloridoideae</taxon>
        <taxon>Eragrostideae</taxon>
        <taxon>Eragrostidinae</taxon>
        <taxon>Eragrostis</taxon>
    </lineage>
</organism>
<proteinExistence type="predicted"/>
<comment type="caution">
    <text evidence="1">The sequence shown here is derived from an EMBL/GenBank/DDBJ whole genome shotgun (WGS) entry which is preliminary data.</text>
</comment>
<sequence length="60" mass="6653">MEQWKTRCFSCGGKAKVSSSTKNKTLVGFVFSHDESSEGGDDGFNDSNFIFEIIDIVDQI</sequence>
<keyword evidence="2" id="KW-1185">Reference proteome</keyword>
<dbReference type="EMBL" id="RWGY01000005">
    <property type="protein sequence ID" value="TVU42821.1"/>
    <property type="molecule type" value="Genomic_DNA"/>
</dbReference>
<gene>
    <name evidence="1" type="ORF">EJB05_09244</name>
</gene>
<reference evidence="1 2" key="1">
    <citation type="journal article" date="2019" name="Sci. Rep.">
        <title>A high-quality genome of Eragrostis curvula grass provides insights into Poaceae evolution and supports new strategies to enhance forage quality.</title>
        <authorList>
            <person name="Carballo J."/>
            <person name="Santos B.A.C.M."/>
            <person name="Zappacosta D."/>
            <person name="Garbus I."/>
            <person name="Selva J.P."/>
            <person name="Gallo C.A."/>
            <person name="Diaz A."/>
            <person name="Albertini E."/>
            <person name="Caccamo M."/>
            <person name="Echenique V."/>
        </authorList>
    </citation>
    <scope>NUCLEOTIDE SEQUENCE [LARGE SCALE GENOMIC DNA]</scope>
    <source>
        <strain evidence="2">cv. Victoria</strain>
        <tissue evidence="1">Leaf</tissue>
    </source>
</reference>
<protein>
    <submittedName>
        <fullName evidence="1">Uncharacterized protein</fullName>
    </submittedName>
</protein>
<evidence type="ECO:0000313" key="2">
    <source>
        <dbReference type="Proteomes" id="UP000324897"/>
    </source>
</evidence>
<accession>A0A5J9W4F0</accession>
<dbReference type="Proteomes" id="UP000324897">
    <property type="component" value="Unassembled WGS sequence"/>
</dbReference>
<feature type="non-terminal residue" evidence="1">
    <location>
        <position position="1"/>
    </location>
</feature>